<sequence>MAIDPLMNNHDPQSNPDSFITGTIGPESLAALEQQLAEHRAHLAALGPDSPLIHRAHVLLDIGETLIGLERKPEAWETVRPLVEPLVAAEAWQEAVEACDLLYRAEQEDSILALGQGVWLGVTYPVKAQTTVTMLTHVVDETPEQADGAAVAAMVAHYIAGLRAEGRERDSLTFLTTQVIARVARRHRGIEDQETLETWIEMYELNDTDKLFQRLGRMLDAIVGDHWWFDRDELRARLPIN</sequence>
<dbReference type="EMBL" id="CP007029">
    <property type="protein sequence ID" value="AHE98143.1"/>
    <property type="molecule type" value="Genomic_DNA"/>
</dbReference>
<proteinExistence type="predicted"/>
<evidence type="ECO:0000313" key="3">
    <source>
        <dbReference type="Proteomes" id="UP000005289"/>
    </source>
</evidence>
<keyword evidence="3" id="KW-1185">Reference proteome</keyword>
<evidence type="ECO:0000256" key="1">
    <source>
        <dbReference type="SAM" id="MobiDB-lite"/>
    </source>
</evidence>
<dbReference type="AlphaFoldDB" id="W0DMC7"/>
<reference evidence="2 3" key="1">
    <citation type="submission" date="2013-12" db="EMBL/GenBank/DDBJ databases">
        <authorList>
            <consortium name="DOE Joint Genome Institute"/>
            <person name="Muyzer G."/>
            <person name="Huntemann M."/>
            <person name="Han J."/>
            <person name="Chen A."/>
            <person name="Kyrpides N."/>
            <person name="Mavromatis K."/>
            <person name="Markowitz V."/>
            <person name="Palaniappan K."/>
            <person name="Ivanova N."/>
            <person name="Schaumberg A."/>
            <person name="Pati A."/>
            <person name="Liolios K."/>
            <person name="Nordberg H.P."/>
            <person name="Cantor M.N."/>
            <person name="Hua S.X."/>
            <person name="Woyke T."/>
        </authorList>
    </citation>
    <scope>NUCLEOTIDE SEQUENCE [LARGE SCALE GENOMIC DNA]</scope>
    <source>
        <strain evidence="2 3">ARh 1</strain>
    </source>
</reference>
<dbReference type="KEGG" id="tti:THITH_07555"/>
<accession>W0DMC7</accession>
<feature type="region of interest" description="Disordered" evidence="1">
    <location>
        <begin position="1"/>
        <end position="22"/>
    </location>
</feature>
<organism evidence="2 3">
    <name type="scientific">Thioalkalivibrio paradoxus ARh 1</name>
    <dbReference type="NCBI Taxonomy" id="713585"/>
    <lineage>
        <taxon>Bacteria</taxon>
        <taxon>Pseudomonadati</taxon>
        <taxon>Pseudomonadota</taxon>
        <taxon>Gammaproteobacteria</taxon>
        <taxon>Chromatiales</taxon>
        <taxon>Ectothiorhodospiraceae</taxon>
        <taxon>Thioalkalivibrio</taxon>
    </lineage>
</organism>
<dbReference type="Proteomes" id="UP000005289">
    <property type="component" value="Chromosome"/>
</dbReference>
<protein>
    <submittedName>
        <fullName evidence="2">Uncharacterized protein</fullName>
    </submittedName>
</protein>
<feature type="compositionally biased region" description="Polar residues" evidence="1">
    <location>
        <begin position="10"/>
        <end position="21"/>
    </location>
</feature>
<gene>
    <name evidence="2" type="ORF">THITH_07555</name>
</gene>
<name>W0DMC7_9GAMM</name>
<dbReference type="RefSeq" id="WP_006747733.1">
    <property type="nucleotide sequence ID" value="NZ_CP007029.1"/>
</dbReference>
<evidence type="ECO:0000313" key="2">
    <source>
        <dbReference type="EMBL" id="AHE98143.1"/>
    </source>
</evidence>
<dbReference type="STRING" id="713585.THITH_07555"/>
<dbReference type="HOGENOM" id="CLU_1102390_0_0_6"/>